<dbReference type="SUPFAM" id="SSF53474">
    <property type="entry name" value="alpha/beta-Hydrolases"/>
    <property type="match status" value="2"/>
</dbReference>
<keyword evidence="4" id="KW-0378">Hydrolase</keyword>
<dbReference type="InterPro" id="IPR050955">
    <property type="entry name" value="Plant_Biomass_Hydrol_Est"/>
</dbReference>
<protein>
    <submittedName>
        <fullName evidence="4">Alpha/beta hydrolase-fold protein</fullName>
    </submittedName>
</protein>
<gene>
    <name evidence="4" type="ORF">MKQ68_10085</name>
</gene>
<feature type="chain" id="PRO_5046250759" evidence="2">
    <location>
        <begin position="22"/>
        <end position="810"/>
    </location>
</feature>
<dbReference type="Proteomes" id="UP001162741">
    <property type="component" value="Chromosome"/>
</dbReference>
<sequence>MKKIRWALLLLATAPIAQSDAQTLHQFKTGLQVTSPQRYGREAIYSDLLAYRLYTNTLKQPVDGAAFEAGQSWQLVTADSANRLFRRGMGRGGGNFGRGAYFYLTYESPVARTAVLNVKGNSGLYFNGVPHAGDPYSSGWLYIPVQLKKGLNEIYVRGVAITASLSLPEKMVQLNTEDPTMPSIRANHAQDTLQGAIVVINSSAKELKGLQLRATLQGKSMVSDVPVIPAMSTRKVPFYFDAGAVNAVGKTSCEVALVEKGRVLDQSAVEVEAVAEGKQYSGTFISQIDGSLQYYAVTPQVNGPRPGAALFLSVHGAGVEAIGQARAYQPKDWGTLVAATNRRPRGFNWEDWGRLDALEVLGIARAKFQPDPQHVYLTGHSMGGHGTWFLGATYPDKWAAIAPSAGYPTLKGYGSADGLIPDSSSVPMEQMLLRAGNQSDVIKLVSNYKPLGVYVFHGDADRTVSVNYARQMRELLGKFHADFSYNEYPGGEHWFGDISVDWKPIFEFFKWHLRPVDSAVNNIDFMTASPGISDAYRWASIQQQLHPLQYSRIRLNRNKTANTISGTTENVRLLRLDLSEFTPGATVKVTIDGVESSHTAGQQVYLLNGKTASKAPLTEKGPHRYGTLKDGFNHRMVFVYSTGGNAAENEWSLNKARYDAETWYYRGNGAVDIIADKDYSAARYKDRGVIVYGNSSTNKAWSVLLADCPIQVSRNKVTAAGKTWNGAGLSASFVWPLKGSDVASVAVVTGSGLEGMKAAYANQYFAGASGFADFMVYSASMLEQGASGVKLAGFYDYAWKLDPAEMVAAD</sequence>
<name>A0ABY6JAQ9_9BACT</name>
<evidence type="ECO:0000313" key="4">
    <source>
        <dbReference type="EMBL" id="UYQ95447.1"/>
    </source>
</evidence>
<keyword evidence="5" id="KW-1185">Reference proteome</keyword>
<dbReference type="PANTHER" id="PTHR43037:SF4">
    <property type="entry name" value="PEPTIDASE S9 PROLYL OLIGOPEPTIDASE CATALYTIC DOMAIN-CONTAINING PROTEIN"/>
    <property type="match status" value="1"/>
</dbReference>
<keyword evidence="1 2" id="KW-0732">Signal</keyword>
<evidence type="ECO:0000259" key="3">
    <source>
        <dbReference type="Pfam" id="PF00326"/>
    </source>
</evidence>
<dbReference type="RefSeq" id="WP_264283180.1">
    <property type="nucleotide sequence ID" value="NZ_CP107006.1"/>
</dbReference>
<dbReference type="EMBL" id="CP107006">
    <property type="protein sequence ID" value="UYQ95447.1"/>
    <property type="molecule type" value="Genomic_DNA"/>
</dbReference>
<feature type="domain" description="Peptidase S9 prolyl oligopeptidase catalytic" evidence="3">
    <location>
        <begin position="348"/>
        <end position="513"/>
    </location>
</feature>
<dbReference type="GO" id="GO:0016787">
    <property type="term" value="F:hydrolase activity"/>
    <property type="evidence" value="ECO:0007669"/>
    <property type="project" value="UniProtKB-KW"/>
</dbReference>
<dbReference type="Gene3D" id="3.40.50.1820">
    <property type="entry name" value="alpha/beta hydrolase"/>
    <property type="match status" value="1"/>
</dbReference>
<dbReference type="InterPro" id="IPR001375">
    <property type="entry name" value="Peptidase_S9_cat"/>
</dbReference>
<dbReference type="PANTHER" id="PTHR43037">
    <property type="entry name" value="UNNAMED PRODUCT-RELATED"/>
    <property type="match status" value="1"/>
</dbReference>
<accession>A0ABY6JAQ9</accession>
<dbReference type="Pfam" id="PF00326">
    <property type="entry name" value="Peptidase_S9"/>
    <property type="match status" value="1"/>
</dbReference>
<evidence type="ECO:0000256" key="2">
    <source>
        <dbReference type="SAM" id="SignalP"/>
    </source>
</evidence>
<proteinExistence type="predicted"/>
<evidence type="ECO:0000313" key="5">
    <source>
        <dbReference type="Proteomes" id="UP001162741"/>
    </source>
</evidence>
<dbReference type="InterPro" id="IPR029058">
    <property type="entry name" value="AB_hydrolase_fold"/>
</dbReference>
<evidence type="ECO:0000256" key="1">
    <source>
        <dbReference type="ARBA" id="ARBA00022729"/>
    </source>
</evidence>
<feature type="signal peptide" evidence="2">
    <location>
        <begin position="1"/>
        <end position="21"/>
    </location>
</feature>
<organism evidence="4 5">
    <name type="scientific">Chitinophaga horti</name>
    <dbReference type="NCBI Taxonomy" id="2920382"/>
    <lineage>
        <taxon>Bacteria</taxon>
        <taxon>Pseudomonadati</taxon>
        <taxon>Bacteroidota</taxon>
        <taxon>Chitinophagia</taxon>
        <taxon>Chitinophagales</taxon>
        <taxon>Chitinophagaceae</taxon>
        <taxon>Chitinophaga</taxon>
    </lineage>
</organism>
<reference evidence="4" key="1">
    <citation type="submission" date="2022-10" db="EMBL/GenBank/DDBJ databases">
        <title>Chitinophaga sp. nov., isolated from soil.</title>
        <authorList>
            <person name="Jeon C.O."/>
        </authorList>
    </citation>
    <scope>NUCLEOTIDE SEQUENCE</scope>
    <source>
        <strain evidence="4">R8</strain>
    </source>
</reference>